<protein>
    <submittedName>
        <fullName evidence="2">Uncharacterized protein</fullName>
    </submittedName>
</protein>
<proteinExistence type="predicted"/>
<keyword evidence="1" id="KW-0472">Membrane</keyword>
<keyword evidence="3" id="KW-1185">Reference proteome</keyword>
<evidence type="ECO:0000256" key="1">
    <source>
        <dbReference type="SAM" id="Phobius"/>
    </source>
</evidence>
<keyword evidence="1" id="KW-0812">Transmembrane</keyword>
<gene>
    <name evidence="2" type="ORF">SAMN05428642_1011005</name>
</gene>
<accession>A0A1K2IE55</accession>
<dbReference type="EMBL" id="FPKV01000001">
    <property type="protein sequence ID" value="SFZ90554.1"/>
    <property type="molecule type" value="Genomic_DNA"/>
</dbReference>
<name>A0A1K2IE55_9FLAO</name>
<reference evidence="2 3" key="1">
    <citation type="submission" date="2016-10" db="EMBL/GenBank/DDBJ databases">
        <authorList>
            <person name="de Groot N.N."/>
        </authorList>
    </citation>
    <scope>NUCLEOTIDE SEQUENCE [LARGE SCALE GENOMIC DNA]</scope>
    <source>
        <strain evidence="2 3">DSM 18180</strain>
    </source>
</reference>
<sequence>MNGRTTQRNSEIFINFFLSLTFLFLSVSLNAKNKIITKVFDVCTVTVEIYENGELTGTGTYTDNTGDCEYAEAMAYFIAVLTHAP</sequence>
<evidence type="ECO:0000313" key="2">
    <source>
        <dbReference type="EMBL" id="SFZ90554.1"/>
    </source>
</evidence>
<keyword evidence="1" id="KW-1133">Transmembrane helix</keyword>
<dbReference type="Proteomes" id="UP000182544">
    <property type="component" value="Unassembled WGS sequence"/>
</dbReference>
<dbReference type="AlphaFoldDB" id="A0A1K2IE55"/>
<feature type="transmembrane region" description="Helical" evidence="1">
    <location>
        <begin position="12"/>
        <end position="31"/>
    </location>
</feature>
<dbReference type="STRING" id="369401.SAMN05428642_1011005"/>
<organism evidence="2 3">
    <name type="scientific">Flaviramulus basaltis</name>
    <dbReference type="NCBI Taxonomy" id="369401"/>
    <lineage>
        <taxon>Bacteria</taxon>
        <taxon>Pseudomonadati</taxon>
        <taxon>Bacteroidota</taxon>
        <taxon>Flavobacteriia</taxon>
        <taxon>Flavobacteriales</taxon>
        <taxon>Flavobacteriaceae</taxon>
        <taxon>Flaviramulus</taxon>
    </lineage>
</organism>
<evidence type="ECO:0000313" key="3">
    <source>
        <dbReference type="Proteomes" id="UP000182544"/>
    </source>
</evidence>